<reference evidence="11 12" key="1">
    <citation type="journal article" date="2012" name="J. Bacteriol.">
        <title>Genome Sequence of Extracellular-Protease-Producing Alishewanella jeotgali Isolated from Traditional Korean Fermented Seafood.</title>
        <authorList>
            <person name="Jung J."/>
            <person name="Chun J."/>
            <person name="Park W."/>
        </authorList>
    </citation>
    <scope>NUCLEOTIDE SEQUENCE [LARGE SCALE GENOMIC DNA]</scope>
    <source>
        <strain evidence="11 12">KCTC 22429</strain>
    </source>
</reference>
<comment type="function">
    <text evidence="1">Required for nicotinamide riboside transport across the inner membrane.</text>
</comment>
<feature type="transmembrane region" description="Helical" evidence="10">
    <location>
        <begin position="79"/>
        <end position="97"/>
    </location>
</feature>
<evidence type="ECO:0000313" key="11">
    <source>
        <dbReference type="EMBL" id="EHR39469.1"/>
    </source>
</evidence>
<dbReference type="PANTHER" id="PTHR36122">
    <property type="entry name" value="NICOTINAMIDE RIBOSIDE TRANSPORTER PNUC"/>
    <property type="match status" value="1"/>
</dbReference>
<gene>
    <name evidence="11" type="ORF">AJE_16839</name>
</gene>
<dbReference type="Pfam" id="PF04973">
    <property type="entry name" value="NMN_transporter"/>
    <property type="match status" value="1"/>
</dbReference>
<feature type="transmembrane region" description="Helical" evidence="10">
    <location>
        <begin position="215"/>
        <end position="236"/>
    </location>
</feature>
<keyword evidence="5" id="KW-0813">Transport</keyword>
<keyword evidence="12" id="KW-1185">Reference proteome</keyword>
<dbReference type="EMBL" id="AHTH01000055">
    <property type="protein sequence ID" value="EHR39469.1"/>
    <property type="molecule type" value="Genomic_DNA"/>
</dbReference>
<evidence type="ECO:0000256" key="8">
    <source>
        <dbReference type="ARBA" id="ARBA00022989"/>
    </source>
</evidence>
<dbReference type="PATRIC" id="fig|1129374.4.peg.3336"/>
<organism evidence="11 12">
    <name type="scientific">Alishewanella jeotgali KCTC 22429</name>
    <dbReference type="NCBI Taxonomy" id="1129374"/>
    <lineage>
        <taxon>Bacteria</taxon>
        <taxon>Pseudomonadati</taxon>
        <taxon>Pseudomonadota</taxon>
        <taxon>Gammaproteobacteria</taxon>
        <taxon>Alteromonadales</taxon>
        <taxon>Alteromonadaceae</taxon>
        <taxon>Alishewanella</taxon>
    </lineage>
</organism>
<dbReference type="Proteomes" id="UP000012046">
    <property type="component" value="Unassembled WGS sequence"/>
</dbReference>
<feature type="transmembrane region" description="Helical" evidence="10">
    <location>
        <begin position="181"/>
        <end position="203"/>
    </location>
</feature>
<feature type="transmembrane region" description="Helical" evidence="10">
    <location>
        <begin position="51"/>
        <end position="72"/>
    </location>
</feature>
<proteinExistence type="inferred from homology"/>
<dbReference type="AlphaFoldDB" id="H3ZIZ6"/>
<evidence type="ECO:0000256" key="3">
    <source>
        <dbReference type="ARBA" id="ARBA00006669"/>
    </source>
</evidence>
<comment type="caution">
    <text evidence="11">The sequence shown here is derived from an EMBL/GenBank/DDBJ whole genome shotgun (WGS) entry which is preliminary data.</text>
</comment>
<accession>H3ZIZ6</accession>
<dbReference type="STRING" id="1129374.AJE_16839"/>
<comment type="subcellular location">
    <subcellularLocation>
        <location evidence="2">Cell membrane</location>
        <topology evidence="2">Multi-pass membrane protein</topology>
    </subcellularLocation>
</comment>
<evidence type="ECO:0000256" key="2">
    <source>
        <dbReference type="ARBA" id="ARBA00004651"/>
    </source>
</evidence>
<dbReference type="GO" id="GO:0034257">
    <property type="term" value="F:nicotinamide riboside transmembrane transporter activity"/>
    <property type="evidence" value="ECO:0007669"/>
    <property type="project" value="InterPro"/>
</dbReference>
<evidence type="ECO:0000256" key="10">
    <source>
        <dbReference type="SAM" id="Phobius"/>
    </source>
</evidence>
<evidence type="ECO:0000256" key="7">
    <source>
        <dbReference type="ARBA" id="ARBA00022692"/>
    </source>
</evidence>
<evidence type="ECO:0000256" key="5">
    <source>
        <dbReference type="ARBA" id="ARBA00022448"/>
    </source>
</evidence>
<evidence type="ECO:0000256" key="9">
    <source>
        <dbReference type="ARBA" id="ARBA00023136"/>
    </source>
</evidence>
<evidence type="ECO:0000256" key="4">
    <source>
        <dbReference type="ARBA" id="ARBA00017522"/>
    </source>
</evidence>
<dbReference type="NCBIfam" id="TIGR01528">
    <property type="entry name" value="NMN_trans_PnuC"/>
    <property type="match status" value="1"/>
</dbReference>
<evidence type="ECO:0000313" key="12">
    <source>
        <dbReference type="Proteomes" id="UP000012046"/>
    </source>
</evidence>
<feature type="transmembrane region" description="Helical" evidence="10">
    <location>
        <begin position="21"/>
        <end position="39"/>
    </location>
</feature>
<dbReference type="PANTHER" id="PTHR36122:SF2">
    <property type="entry name" value="NICOTINAMIDE RIBOSIDE TRANSPORTER PNUC"/>
    <property type="match status" value="1"/>
</dbReference>
<keyword evidence="6" id="KW-1003">Cell membrane</keyword>
<keyword evidence="8 10" id="KW-1133">Transmembrane helix</keyword>
<dbReference type="GO" id="GO:0005886">
    <property type="term" value="C:plasma membrane"/>
    <property type="evidence" value="ECO:0007669"/>
    <property type="project" value="UniProtKB-SubCell"/>
</dbReference>
<sequence>MNLGNPMLWQDLTRLNRYERYWLAVFLLIITLSTLWFSSTGTDWQSWRSITLNWLISPLSAISGVLCVVMVAKGLLSNWIWGLISASSYGLIAWTSGYYGDWLLNWFYFLPAQFFIYYSWRHQLHSETRQVRVRRLGWHWCWVLLLVGFGITALAQMLNGLDGFISDALKRNSAVYDSLQTLTGFGLSGPLLDASTVVLQITAQLLMIRMFAAQWPFWIATNVLTIFAWSLVLLTTPDSAPYAVPTLLMWIAFLVNSVYGAVSWHRGAKAA</sequence>
<evidence type="ECO:0000256" key="1">
    <source>
        <dbReference type="ARBA" id="ARBA00002672"/>
    </source>
</evidence>
<dbReference type="eggNOG" id="COG3201">
    <property type="taxonomic scope" value="Bacteria"/>
</dbReference>
<keyword evidence="7 10" id="KW-0812">Transmembrane</keyword>
<feature type="transmembrane region" description="Helical" evidence="10">
    <location>
        <begin position="242"/>
        <end position="262"/>
    </location>
</feature>
<evidence type="ECO:0000256" key="6">
    <source>
        <dbReference type="ARBA" id="ARBA00022475"/>
    </source>
</evidence>
<dbReference type="InterPro" id="IPR006419">
    <property type="entry name" value="NMN_transpt_PnuC"/>
</dbReference>
<feature type="transmembrane region" description="Helical" evidence="10">
    <location>
        <begin position="140"/>
        <end position="161"/>
    </location>
</feature>
<keyword evidence="9 10" id="KW-0472">Membrane</keyword>
<feature type="transmembrane region" description="Helical" evidence="10">
    <location>
        <begin position="103"/>
        <end position="120"/>
    </location>
</feature>
<comment type="similarity">
    <text evidence="3">Belongs to the nicotinamide ribonucleoside (NR) uptake permease (TC 4.B.1) family.</text>
</comment>
<name>H3ZIZ6_9ALTE</name>
<protein>
    <recommendedName>
        <fullName evidence="4">Nicotinamide riboside transporter PnuC</fullName>
    </recommendedName>
</protein>